<evidence type="ECO:0000313" key="2">
    <source>
        <dbReference type="Proteomes" id="UP000886469"/>
    </source>
</evidence>
<protein>
    <submittedName>
        <fullName evidence="1">DUF3703 domain-containing protein</fullName>
    </submittedName>
</protein>
<dbReference type="EMBL" id="SPMX01000130">
    <property type="protein sequence ID" value="NMQ07978.1"/>
    <property type="molecule type" value="Genomic_DNA"/>
</dbReference>
<evidence type="ECO:0000313" key="1">
    <source>
        <dbReference type="EMBL" id="NMQ07978.1"/>
    </source>
</evidence>
<reference evidence="1" key="1">
    <citation type="submission" date="2019-03" db="EMBL/GenBank/DDBJ databases">
        <title>Metabolic reconstructions from genomes of highly enriched 'Candidatus Accumulibacter' and 'Candidatus Competibacter' bioreactor populations.</title>
        <authorList>
            <person name="Annavajhala M.K."/>
            <person name="Welles L."/>
            <person name="Abbas B."/>
            <person name="Sorokin D."/>
            <person name="Park H."/>
            <person name="Van Loosdrecht M."/>
            <person name="Chandran K."/>
        </authorList>
    </citation>
    <scope>NUCLEOTIDE SEQUENCE</scope>
    <source>
        <strain evidence="1">SBR_L</strain>
    </source>
</reference>
<proteinExistence type="predicted"/>
<feature type="non-terminal residue" evidence="1">
    <location>
        <position position="61"/>
    </location>
</feature>
<accession>A0ABX1TFV6</accession>
<gene>
    <name evidence="1" type="ORF">E4Q08_23470</name>
</gene>
<sequence>MEIMITIGATATGHSLRLALGPLGHLVGCLPIGYTGGANVSAFAPMAIPPDLKRLLQDRDQ</sequence>
<name>A0ABX1TFV6_9PROT</name>
<dbReference type="Proteomes" id="UP000886469">
    <property type="component" value="Unassembled WGS sequence"/>
</dbReference>
<dbReference type="Pfam" id="PF12487">
    <property type="entry name" value="DUF3703"/>
    <property type="match status" value="1"/>
</dbReference>
<comment type="caution">
    <text evidence="1">The sequence shown here is derived from an EMBL/GenBank/DDBJ whole genome shotgun (WGS) entry which is preliminary data.</text>
</comment>
<keyword evidence="2" id="KW-1185">Reference proteome</keyword>
<dbReference type="InterPro" id="IPR022172">
    <property type="entry name" value="DUF3703"/>
</dbReference>
<organism evidence="1 2">
    <name type="scientific">Candidatus Accumulibacter contiguus</name>
    <dbReference type="NCBI Taxonomy" id="2954381"/>
    <lineage>
        <taxon>Bacteria</taxon>
        <taxon>Pseudomonadati</taxon>
        <taxon>Pseudomonadota</taxon>
        <taxon>Betaproteobacteria</taxon>
        <taxon>Candidatus Accumulibacter</taxon>
    </lineage>
</organism>